<dbReference type="InterPro" id="IPR000412">
    <property type="entry name" value="ABC_2_transport"/>
</dbReference>
<dbReference type="HOGENOM" id="CLU_060703_5_1_6"/>
<protein>
    <recommendedName>
        <fullName evidence="9">Transport permease protein</fullName>
    </recommendedName>
</protein>
<gene>
    <name evidence="11" type="primary">kpsM</name>
    <name evidence="11" type="ordered locus">Ctu_06070</name>
</gene>
<dbReference type="GO" id="GO:0043190">
    <property type="term" value="C:ATP-binding cassette (ABC) transporter complex"/>
    <property type="evidence" value="ECO:0007669"/>
    <property type="project" value="InterPro"/>
</dbReference>
<reference evidence="11 12" key="1">
    <citation type="journal article" date="2010" name="J. Bacteriol.">
        <title>Complete Genome Sequence of Cronobacter turicensis LMG 23827, a foodborne pathogen causing deaths in neonates.</title>
        <authorList>
            <person name="Stephan R."/>
            <person name="Lehner A."/>
            <person name="Tischler P."/>
            <person name="Rattei T."/>
        </authorList>
    </citation>
    <scope>NUCLEOTIDE SEQUENCE [LARGE SCALE GENOMIC DNA]</scope>
    <source>
        <strain evidence="12">DSM 18703 / CCUG 55852 / LMG 23827 / z3032</strain>
    </source>
</reference>
<accession>C9XV07</accession>
<sequence length="268" mass="30321">MFTALNPGFFMKRHGLDVQRATVLALFLREIKTRFGKFRLGYCWALLEPLLHLAILLFVLDFVMERTLPDISFPVFLLSGIIPYFIFSHITGRSINAIEANQGLFNYRPVKPIDTIIARTLLEAGIYIVVYLVLLALLAVAGEAFTCSHLLILFSVWCCLVIFSFGAGLIFMVISSAFPEAEKFLPLLTRPLYFISCVMYSLNTIPQEYQRWVAWNPLVHVVELTRESLATSYESEGASLTYLAVSTLVVLFTGLALYRHQEEAMLTS</sequence>
<dbReference type="PIRSF" id="PIRSF006648">
    <property type="entry name" value="DrrB"/>
    <property type="match status" value="1"/>
</dbReference>
<evidence type="ECO:0000256" key="1">
    <source>
        <dbReference type="ARBA" id="ARBA00004429"/>
    </source>
</evidence>
<comment type="subcellular location">
    <subcellularLocation>
        <location evidence="1 9">Cell inner membrane</location>
        <topology evidence="1 9">Multi-pass membrane protein</topology>
    </subcellularLocation>
</comment>
<feature type="domain" description="ABC transmembrane type-2" evidence="10">
    <location>
        <begin position="40"/>
        <end position="261"/>
    </location>
</feature>
<evidence type="ECO:0000256" key="5">
    <source>
        <dbReference type="ARBA" id="ARBA00022519"/>
    </source>
</evidence>
<evidence type="ECO:0000313" key="11">
    <source>
        <dbReference type="EMBL" id="CBA27798.1"/>
    </source>
</evidence>
<organism evidence="11 12">
    <name type="scientific">Cronobacter turicensis (strain DSM 18703 / CCUG 55852 / LMG 23827 / z3032)</name>
    <dbReference type="NCBI Taxonomy" id="693216"/>
    <lineage>
        <taxon>Bacteria</taxon>
        <taxon>Pseudomonadati</taxon>
        <taxon>Pseudomonadota</taxon>
        <taxon>Gammaproteobacteria</taxon>
        <taxon>Enterobacterales</taxon>
        <taxon>Enterobacteriaceae</taxon>
        <taxon>Cronobacter</taxon>
    </lineage>
</organism>
<comment type="caution">
    <text evidence="9">Lacks conserved residue(s) required for the propagation of feature annotation.</text>
</comment>
<keyword evidence="8 9" id="KW-0472">Membrane</keyword>
<evidence type="ECO:0000256" key="6">
    <source>
        <dbReference type="ARBA" id="ARBA00022692"/>
    </source>
</evidence>
<proteinExistence type="inferred from homology"/>
<dbReference type="Pfam" id="PF01061">
    <property type="entry name" value="ABC2_membrane"/>
    <property type="match status" value="1"/>
</dbReference>
<evidence type="ECO:0000256" key="8">
    <source>
        <dbReference type="ARBA" id="ARBA00023136"/>
    </source>
</evidence>
<comment type="similarity">
    <text evidence="2 9">Belongs to the ABC-2 integral membrane protein family.</text>
</comment>
<dbReference type="PANTHER" id="PTHR30413">
    <property type="entry name" value="INNER MEMBRANE TRANSPORT PERMEASE"/>
    <property type="match status" value="1"/>
</dbReference>
<feature type="transmembrane region" description="Helical" evidence="9">
    <location>
        <begin position="124"/>
        <end position="145"/>
    </location>
</feature>
<dbReference type="PRINTS" id="PR00164">
    <property type="entry name" value="ABC2TRNSPORT"/>
</dbReference>
<evidence type="ECO:0000313" key="12">
    <source>
        <dbReference type="Proteomes" id="UP000002069"/>
    </source>
</evidence>
<dbReference type="InterPro" id="IPR047817">
    <property type="entry name" value="ABC2_TM_bact-type"/>
</dbReference>
<keyword evidence="12" id="KW-1185">Reference proteome</keyword>
<reference evidence="12" key="2">
    <citation type="journal article" date="2011" name="J. Bacteriol.">
        <title>Complete genome sequence of Cronobacter turicensis LMG 23827, a food-borne pathogen causing deaths in neonates.</title>
        <authorList>
            <person name="Stephan R."/>
            <person name="Lehner A."/>
            <person name="Tischler P."/>
            <person name="Rattei T."/>
        </authorList>
    </citation>
    <scope>NUCLEOTIDE SEQUENCE [LARGE SCALE GENOMIC DNA]</scope>
    <source>
        <strain evidence="12">DSM 18703 / CCUG 55852 / LMG 23827 / z3032</strain>
    </source>
</reference>
<dbReference type="PANTHER" id="PTHR30413:SF8">
    <property type="entry name" value="TRANSPORT PERMEASE PROTEIN"/>
    <property type="match status" value="1"/>
</dbReference>
<dbReference type="GO" id="GO:0140359">
    <property type="term" value="F:ABC-type transporter activity"/>
    <property type="evidence" value="ECO:0007669"/>
    <property type="project" value="InterPro"/>
</dbReference>
<evidence type="ECO:0000259" key="10">
    <source>
        <dbReference type="PROSITE" id="PS51012"/>
    </source>
</evidence>
<feature type="transmembrane region" description="Helical" evidence="9">
    <location>
        <begin position="71"/>
        <end position="87"/>
    </location>
</feature>
<dbReference type="Proteomes" id="UP000002069">
    <property type="component" value="Chromosome"/>
</dbReference>
<evidence type="ECO:0000256" key="2">
    <source>
        <dbReference type="ARBA" id="ARBA00007783"/>
    </source>
</evidence>
<keyword evidence="5" id="KW-0997">Cell inner membrane</keyword>
<dbReference type="GO" id="GO:0015920">
    <property type="term" value="P:lipopolysaccharide transport"/>
    <property type="evidence" value="ECO:0007669"/>
    <property type="project" value="TreeGrafter"/>
</dbReference>
<evidence type="ECO:0000256" key="7">
    <source>
        <dbReference type="ARBA" id="ARBA00022989"/>
    </source>
</evidence>
<keyword evidence="3 9" id="KW-0813">Transport</keyword>
<dbReference type="EMBL" id="FN543093">
    <property type="protein sequence ID" value="CBA27798.1"/>
    <property type="molecule type" value="Genomic_DNA"/>
</dbReference>
<dbReference type="AlphaFoldDB" id="C9XV07"/>
<keyword evidence="7 9" id="KW-1133">Transmembrane helix</keyword>
<feature type="transmembrane region" description="Helical" evidence="9">
    <location>
        <begin position="40"/>
        <end position="59"/>
    </location>
</feature>
<feature type="transmembrane region" description="Helical" evidence="9">
    <location>
        <begin position="151"/>
        <end position="172"/>
    </location>
</feature>
<evidence type="ECO:0000256" key="4">
    <source>
        <dbReference type="ARBA" id="ARBA00022475"/>
    </source>
</evidence>
<name>C9XV07_CROTZ</name>
<feature type="transmembrane region" description="Helical" evidence="9">
    <location>
        <begin position="239"/>
        <end position="258"/>
    </location>
</feature>
<keyword evidence="4 9" id="KW-1003">Cell membrane</keyword>
<dbReference type="InterPro" id="IPR013525">
    <property type="entry name" value="ABC2_TM"/>
</dbReference>
<dbReference type="PROSITE" id="PS51012">
    <property type="entry name" value="ABC_TM2"/>
    <property type="match status" value="1"/>
</dbReference>
<evidence type="ECO:0000256" key="9">
    <source>
        <dbReference type="RuleBase" id="RU361157"/>
    </source>
</evidence>
<keyword evidence="6 9" id="KW-0812">Transmembrane</keyword>
<dbReference type="PATRIC" id="fig|693216.3.peg.576"/>
<evidence type="ECO:0000256" key="3">
    <source>
        <dbReference type="ARBA" id="ARBA00022448"/>
    </source>
</evidence>
<dbReference type="KEGG" id="ctu:CTU_06070"/>